<dbReference type="AlphaFoldDB" id="A0A6G4R254"/>
<name>A0A6G4R254_9CAUL</name>
<comment type="caution">
    <text evidence="1">The sequence shown here is derived from an EMBL/GenBank/DDBJ whole genome shotgun (WGS) entry which is preliminary data.</text>
</comment>
<dbReference type="EMBL" id="JAAKGT010000011">
    <property type="protein sequence ID" value="NGM51862.1"/>
    <property type="molecule type" value="Genomic_DNA"/>
</dbReference>
<protein>
    <submittedName>
        <fullName evidence="1">Uncharacterized protein</fullName>
    </submittedName>
</protein>
<accession>A0A6G4R254</accession>
<gene>
    <name evidence="1" type="ORF">G5B46_19810</name>
</gene>
<sequence length="67" mass="7841">MDIKLPRWLLRKLVKRNPWLLSNEGNVRRALVLDFLLFELEIESDLSLDPKLKAQLQAERDVAAARD</sequence>
<evidence type="ECO:0000313" key="1">
    <source>
        <dbReference type="EMBL" id="NGM51862.1"/>
    </source>
</evidence>
<proteinExistence type="predicted"/>
<dbReference type="RefSeq" id="WP_165261715.1">
    <property type="nucleotide sequence ID" value="NZ_JAAKGT010000011.1"/>
</dbReference>
<organism evidence="1">
    <name type="scientific">Caulobacter sp. 602-2</name>
    <dbReference type="NCBI Taxonomy" id="2710887"/>
    <lineage>
        <taxon>Bacteria</taxon>
        <taxon>Pseudomonadati</taxon>
        <taxon>Pseudomonadota</taxon>
        <taxon>Alphaproteobacteria</taxon>
        <taxon>Caulobacterales</taxon>
        <taxon>Caulobacteraceae</taxon>
        <taxon>Caulobacter</taxon>
    </lineage>
</organism>
<reference evidence="1" key="1">
    <citation type="submission" date="2020-02" db="EMBL/GenBank/DDBJ databases">
        <authorList>
            <person name="Gao J."/>
            <person name="Sun J."/>
        </authorList>
    </citation>
    <scope>NUCLEOTIDE SEQUENCE</scope>
    <source>
        <strain evidence="1">602-2</strain>
    </source>
</reference>